<dbReference type="UniPathway" id="UPA00050">
    <property type="reaction ID" value="UER00063"/>
</dbReference>
<dbReference type="Gene3D" id="3.40.50.720">
    <property type="entry name" value="NAD(P)-binding Rossmann-like Domain"/>
    <property type="match status" value="1"/>
</dbReference>
<evidence type="ECO:0000256" key="8">
    <source>
        <dbReference type="ARBA" id="ARBA00023002"/>
    </source>
</evidence>
<protein>
    <recommendedName>
        <fullName evidence="5 10">Homoserine dehydrogenase</fullName>
        <shortName evidence="10">HDH</shortName>
        <ecNumber evidence="4 10">1.1.1.3</ecNumber>
    </recommendedName>
</protein>
<dbReference type="GO" id="GO:0004412">
    <property type="term" value="F:homoserine dehydrogenase activity"/>
    <property type="evidence" value="ECO:0007669"/>
    <property type="project" value="UniProtKB-EC"/>
</dbReference>
<keyword evidence="9 10" id="KW-0486">Methionine biosynthesis</keyword>
<keyword evidence="10 12" id="KW-0521">NADP</keyword>
<comment type="catalytic activity">
    <reaction evidence="10">
        <text>L-homoserine + NADP(+) = L-aspartate 4-semialdehyde + NADPH + H(+)</text>
        <dbReference type="Rhea" id="RHEA:15761"/>
        <dbReference type="ChEBI" id="CHEBI:15378"/>
        <dbReference type="ChEBI" id="CHEBI:57476"/>
        <dbReference type="ChEBI" id="CHEBI:57783"/>
        <dbReference type="ChEBI" id="CHEBI:58349"/>
        <dbReference type="ChEBI" id="CHEBI:537519"/>
        <dbReference type="EC" id="1.1.1.3"/>
    </reaction>
</comment>
<feature type="domain" description="Aspartate/homoserine dehydrogenase NAD-binding" evidence="14">
    <location>
        <begin position="45"/>
        <end position="158"/>
    </location>
</feature>
<evidence type="ECO:0000256" key="6">
    <source>
        <dbReference type="ARBA" id="ARBA00022605"/>
    </source>
</evidence>
<feature type="domain" description="Homoserine dehydrogenase catalytic" evidence="13">
    <location>
        <begin position="262"/>
        <end position="391"/>
    </location>
</feature>
<feature type="binding site" evidence="12">
    <location>
        <position position="233"/>
    </location>
    <ligand>
        <name>L-homoserine</name>
        <dbReference type="ChEBI" id="CHEBI:57476"/>
    </ligand>
</feature>
<dbReference type="EnsemblProtists" id="EOD26581">
    <property type="protein sequence ID" value="EOD26581"/>
    <property type="gene ID" value="EMIHUDRAFT_427030"/>
</dbReference>
<evidence type="ECO:0000259" key="13">
    <source>
        <dbReference type="Pfam" id="PF00742"/>
    </source>
</evidence>
<dbReference type="EC" id="1.1.1.3" evidence="4 10"/>
<dbReference type="RefSeq" id="XP_005779010.1">
    <property type="nucleotide sequence ID" value="XM_005778953.1"/>
</dbReference>
<dbReference type="InterPro" id="IPR022697">
    <property type="entry name" value="HDH_short"/>
</dbReference>
<dbReference type="Pfam" id="PF00742">
    <property type="entry name" value="Homoserine_dh"/>
    <property type="match status" value="2"/>
</dbReference>
<comment type="pathway">
    <text evidence="1">Amino-acid biosynthesis; L-threonine biosynthesis; L-threonine from L-aspartate: step 3/5.</text>
</comment>
<proteinExistence type="inferred from homology"/>
<dbReference type="SUPFAM" id="SSF51735">
    <property type="entry name" value="NAD(P)-binding Rossmann-fold domains"/>
    <property type="match status" value="1"/>
</dbReference>
<keyword evidence="7 10" id="KW-0791">Threonine biosynthesis</keyword>
<dbReference type="Gene3D" id="3.30.360.10">
    <property type="entry name" value="Dihydrodipicolinate Reductase, domain 2"/>
    <property type="match status" value="2"/>
</dbReference>
<comment type="pathway">
    <text evidence="2">Amino-acid biosynthesis; L-methionine biosynthesis via de novo pathway; L-homoserine from L-aspartate: step 3/3.</text>
</comment>
<evidence type="ECO:0000256" key="9">
    <source>
        <dbReference type="ARBA" id="ARBA00023167"/>
    </source>
</evidence>
<feature type="binding site" evidence="12">
    <location>
        <position position="140"/>
    </location>
    <ligand>
        <name>NADPH</name>
        <dbReference type="ChEBI" id="CHEBI:57783"/>
    </ligand>
</feature>
<dbReference type="Pfam" id="PF03447">
    <property type="entry name" value="NAD_binding_3"/>
    <property type="match status" value="1"/>
</dbReference>
<evidence type="ECO:0000259" key="14">
    <source>
        <dbReference type="Pfam" id="PF03447"/>
    </source>
</evidence>
<dbReference type="AlphaFoldDB" id="A0A0D3JSU6"/>
<feature type="binding site" evidence="12">
    <location>
        <begin position="45"/>
        <end position="50"/>
    </location>
    <ligand>
        <name>NADP(+)</name>
        <dbReference type="ChEBI" id="CHEBI:58349"/>
    </ligand>
</feature>
<reference evidence="16" key="1">
    <citation type="journal article" date="2013" name="Nature">
        <title>Pan genome of the phytoplankton Emiliania underpins its global distribution.</title>
        <authorList>
            <person name="Read B.A."/>
            <person name="Kegel J."/>
            <person name="Klute M.J."/>
            <person name="Kuo A."/>
            <person name="Lefebvre S.C."/>
            <person name="Maumus F."/>
            <person name="Mayer C."/>
            <person name="Miller J."/>
            <person name="Monier A."/>
            <person name="Salamov A."/>
            <person name="Young J."/>
            <person name="Aguilar M."/>
            <person name="Claverie J.M."/>
            <person name="Frickenhaus S."/>
            <person name="Gonzalez K."/>
            <person name="Herman E.K."/>
            <person name="Lin Y.C."/>
            <person name="Napier J."/>
            <person name="Ogata H."/>
            <person name="Sarno A.F."/>
            <person name="Shmutz J."/>
            <person name="Schroeder D."/>
            <person name="de Vargas C."/>
            <person name="Verret F."/>
            <person name="von Dassow P."/>
            <person name="Valentin K."/>
            <person name="Van de Peer Y."/>
            <person name="Wheeler G."/>
            <person name="Dacks J.B."/>
            <person name="Delwiche C.F."/>
            <person name="Dyhrman S.T."/>
            <person name="Glockner G."/>
            <person name="John U."/>
            <person name="Richards T."/>
            <person name="Worden A.Z."/>
            <person name="Zhang X."/>
            <person name="Grigoriev I.V."/>
            <person name="Allen A.E."/>
            <person name="Bidle K."/>
            <person name="Borodovsky M."/>
            <person name="Bowler C."/>
            <person name="Brownlee C."/>
            <person name="Cock J.M."/>
            <person name="Elias M."/>
            <person name="Gladyshev V.N."/>
            <person name="Groth M."/>
            <person name="Guda C."/>
            <person name="Hadaegh A."/>
            <person name="Iglesias-Rodriguez M.D."/>
            <person name="Jenkins J."/>
            <person name="Jones B.M."/>
            <person name="Lawson T."/>
            <person name="Leese F."/>
            <person name="Lindquist E."/>
            <person name="Lobanov A."/>
            <person name="Lomsadze A."/>
            <person name="Malik S.B."/>
            <person name="Marsh M.E."/>
            <person name="Mackinder L."/>
            <person name="Mock T."/>
            <person name="Mueller-Roeber B."/>
            <person name="Pagarete A."/>
            <person name="Parker M."/>
            <person name="Probert I."/>
            <person name="Quesneville H."/>
            <person name="Raines C."/>
            <person name="Rensing S.A."/>
            <person name="Riano-Pachon D.M."/>
            <person name="Richier S."/>
            <person name="Rokitta S."/>
            <person name="Shiraiwa Y."/>
            <person name="Soanes D.M."/>
            <person name="van der Giezen M."/>
            <person name="Wahlund T.M."/>
            <person name="Williams B."/>
            <person name="Wilson W."/>
            <person name="Wolfe G."/>
            <person name="Wurch L.L."/>
        </authorList>
    </citation>
    <scope>NUCLEOTIDE SEQUENCE</scope>
</reference>
<evidence type="ECO:0000256" key="2">
    <source>
        <dbReference type="ARBA" id="ARBA00005062"/>
    </source>
</evidence>
<evidence type="ECO:0000256" key="7">
    <source>
        <dbReference type="ARBA" id="ARBA00022697"/>
    </source>
</evidence>
<dbReference type="KEGG" id="ehx:EMIHUDRAFT_427030"/>
<dbReference type="GO" id="GO:0009086">
    <property type="term" value="P:methionine biosynthetic process"/>
    <property type="evidence" value="ECO:0007669"/>
    <property type="project" value="UniProtKB-KW"/>
</dbReference>
<evidence type="ECO:0000256" key="5">
    <source>
        <dbReference type="ARBA" id="ARBA00013376"/>
    </source>
</evidence>
<dbReference type="GeneID" id="17272127"/>
<keyword evidence="8 10" id="KW-0560">Oxidoreductase</keyword>
<dbReference type="InterPro" id="IPR001342">
    <property type="entry name" value="HDH_cat"/>
</dbReference>
<feature type="active site" description="Proton donor" evidence="11">
    <location>
        <position position="276"/>
    </location>
</feature>
<evidence type="ECO:0000256" key="1">
    <source>
        <dbReference type="ARBA" id="ARBA00005056"/>
    </source>
</evidence>
<evidence type="ECO:0000256" key="4">
    <source>
        <dbReference type="ARBA" id="ARBA00013213"/>
    </source>
</evidence>
<dbReference type="OMA" id="LMFYGPG"/>
<evidence type="ECO:0000313" key="15">
    <source>
        <dbReference type="EnsemblProtists" id="EOD26581"/>
    </source>
</evidence>
<dbReference type="PANTHER" id="PTHR43331">
    <property type="entry name" value="HOMOSERINE DEHYDROGENASE"/>
    <property type="match status" value="1"/>
</dbReference>
<keyword evidence="16" id="KW-1185">Reference proteome</keyword>
<dbReference type="Proteomes" id="UP000013827">
    <property type="component" value="Unassembled WGS sequence"/>
</dbReference>
<dbReference type="GO" id="GO:0050661">
    <property type="term" value="F:NADP binding"/>
    <property type="evidence" value="ECO:0007669"/>
    <property type="project" value="InterPro"/>
</dbReference>
<dbReference type="SUPFAM" id="SSF55347">
    <property type="entry name" value="Glyceraldehyde-3-phosphate dehydrogenase-like, C-terminal domain"/>
    <property type="match status" value="2"/>
</dbReference>
<dbReference type="NCBIfam" id="NF004976">
    <property type="entry name" value="PRK06349.1"/>
    <property type="match status" value="1"/>
</dbReference>
<dbReference type="PaxDb" id="2903-EOD26581"/>
<dbReference type="PIRSF" id="PIRSF036497">
    <property type="entry name" value="HDH_short"/>
    <property type="match status" value="1"/>
</dbReference>
<evidence type="ECO:0000256" key="12">
    <source>
        <dbReference type="PIRSR" id="PIRSR036497-2"/>
    </source>
</evidence>
<name>A0A0D3JSU6_EMIH1</name>
<evidence type="ECO:0000256" key="10">
    <source>
        <dbReference type="PIRNR" id="PIRNR036497"/>
    </source>
</evidence>
<dbReference type="InterPro" id="IPR036291">
    <property type="entry name" value="NAD(P)-bd_dom_sf"/>
</dbReference>
<comment type="similarity">
    <text evidence="3 10">Belongs to the homoserine dehydrogenase family.</text>
</comment>
<accession>A0A0D3JSU6</accession>
<dbReference type="PANTHER" id="PTHR43331:SF1">
    <property type="entry name" value="HOMOSERINE DEHYDROGENASE"/>
    <property type="match status" value="1"/>
</dbReference>
<evidence type="ECO:0000313" key="16">
    <source>
        <dbReference type="Proteomes" id="UP000013827"/>
    </source>
</evidence>
<dbReference type="HOGENOM" id="CLU_009116_1_2_1"/>
<feature type="domain" description="Homoserine dehydrogenase catalytic" evidence="13">
    <location>
        <begin position="180"/>
        <end position="237"/>
    </location>
</feature>
<organism evidence="15 16">
    <name type="scientific">Emiliania huxleyi (strain CCMP1516)</name>
    <dbReference type="NCBI Taxonomy" id="280463"/>
    <lineage>
        <taxon>Eukaryota</taxon>
        <taxon>Haptista</taxon>
        <taxon>Haptophyta</taxon>
        <taxon>Prymnesiophyceae</taxon>
        <taxon>Isochrysidales</taxon>
        <taxon>Noelaerhabdaceae</taxon>
        <taxon>Emiliania</taxon>
    </lineage>
</organism>
<dbReference type="UniPathway" id="UPA00051">
    <property type="reaction ID" value="UER00465"/>
</dbReference>
<reference evidence="15" key="2">
    <citation type="submission" date="2024-10" db="UniProtKB">
        <authorList>
            <consortium name="EnsemblProtists"/>
        </authorList>
    </citation>
    <scope>IDENTIFICATION</scope>
</reference>
<evidence type="ECO:0000256" key="11">
    <source>
        <dbReference type="PIRSR" id="PIRSR036497-1"/>
    </source>
</evidence>
<evidence type="ECO:0000256" key="3">
    <source>
        <dbReference type="ARBA" id="ARBA00006753"/>
    </source>
</evidence>
<dbReference type="InterPro" id="IPR005106">
    <property type="entry name" value="Asp/hSer_DH_NAD-bd"/>
</dbReference>
<keyword evidence="6 10" id="KW-0028">Amino-acid biosynthesis</keyword>
<sequence length="393" mass="40292">MIALVAGLSHSLLVGGPPTRTGGARCASSPCMAESPRKLRVGLVGGGTVGGGIVTILEGARELQASLGVDVEIATICVRDKAKPRDFPLPAGCAVVDDVEEILGDGSIDLVCEVMGGTTLAKEVVMRSIADGKHVVTANKALIAAALPELQEKLAEANAKQVLGSEGKFGFEAAVCGGIPIIHALQRDFLGDEVSQLSGIINGCTNFILSNMAQGGLSYSDALKEASALGYAEAAPRRRRLATRHPPRHTSPPHAASPRLLADPTLDVGGFDARSKLKILIKLAFGTDVGERVGGRGTVKLLGVAKRDGGDPRAAPPLPSLTPPPLVFRRDGDRLSAFVSPCFVPTSNTLASISGATNAVQIGSANLGSTVLVGQGAGRLPTANSCVSDILDI</sequence>
<dbReference type="GO" id="GO:0009088">
    <property type="term" value="P:threonine biosynthetic process"/>
    <property type="evidence" value="ECO:0007669"/>
    <property type="project" value="UniProtKB-KW"/>
</dbReference>